<sequence>MVQSGWMSTEDLADEDWLPRKPGWWWERLFWKWRSRRARSFSASRRRASTSSSRRCGSCGRWLKRHLGPNRGWRGGGLASTRRNEESSAAAARESSTEVKSKTESREAAARAAGPAGLRVQSAIRPSLSEREKGAKGMEAAAAPPPRDAGAGAVSGGPQPSGLKATTPTSKPMVLGGGGGLDPGGGWGWRREGLGGEGEGRKSGEFRVWK</sequence>
<dbReference type="Proteomes" id="UP000026961">
    <property type="component" value="Chromosome 5"/>
</dbReference>
<feature type="compositionally biased region" description="Basic and acidic residues" evidence="1">
    <location>
        <begin position="189"/>
        <end position="210"/>
    </location>
</feature>
<name>A0A0E0A2V7_9ORYZ</name>
<dbReference type="Gramene" id="OGLUM05G27630.1">
    <property type="protein sequence ID" value="OGLUM05G27630.1"/>
    <property type="gene ID" value="OGLUM05G27630"/>
</dbReference>
<reference evidence="2" key="1">
    <citation type="submission" date="2015-04" db="UniProtKB">
        <authorList>
            <consortium name="EnsemblPlants"/>
        </authorList>
    </citation>
    <scope>IDENTIFICATION</scope>
</reference>
<accession>A0A0E0A2V7</accession>
<evidence type="ECO:0000256" key="1">
    <source>
        <dbReference type="SAM" id="MobiDB-lite"/>
    </source>
</evidence>
<feature type="compositionally biased region" description="Basic and acidic residues" evidence="1">
    <location>
        <begin position="95"/>
        <end position="109"/>
    </location>
</feature>
<evidence type="ECO:0000313" key="2">
    <source>
        <dbReference type="EnsemblPlants" id="OGLUM05G27630.1"/>
    </source>
</evidence>
<feature type="region of interest" description="Disordered" evidence="1">
    <location>
        <begin position="70"/>
        <end position="210"/>
    </location>
</feature>
<organism evidence="2">
    <name type="scientific">Oryza glumipatula</name>
    <dbReference type="NCBI Taxonomy" id="40148"/>
    <lineage>
        <taxon>Eukaryota</taxon>
        <taxon>Viridiplantae</taxon>
        <taxon>Streptophyta</taxon>
        <taxon>Embryophyta</taxon>
        <taxon>Tracheophyta</taxon>
        <taxon>Spermatophyta</taxon>
        <taxon>Magnoliopsida</taxon>
        <taxon>Liliopsida</taxon>
        <taxon>Poales</taxon>
        <taxon>Poaceae</taxon>
        <taxon>BOP clade</taxon>
        <taxon>Oryzoideae</taxon>
        <taxon>Oryzeae</taxon>
        <taxon>Oryzinae</taxon>
        <taxon>Oryza</taxon>
    </lineage>
</organism>
<dbReference type="EnsemblPlants" id="OGLUM05G27630.1">
    <property type="protein sequence ID" value="OGLUM05G27630.1"/>
    <property type="gene ID" value="OGLUM05G27630"/>
</dbReference>
<protein>
    <submittedName>
        <fullName evidence="2">Uncharacterized protein</fullName>
    </submittedName>
</protein>
<keyword evidence="3" id="KW-1185">Reference proteome</keyword>
<reference evidence="2" key="2">
    <citation type="submission" date="2018-05" db="EMBL/GenBank/DDBJ databases">
        <title>OgluRS3 (Oryza glumaepatula Reference Sequence Version 3).</title>
        <authorList>
            <person name="Zhang J."/>
            <person name="Kudrna D."/>
            <person name="Lee S."/>
            <person name="Talag J."/>
            <person name="Welchert J."/>
            <person name="Wing R.A."/>
        </authorList>
    </citation>
    <scope>NUCLEOTIDE SEQUENCE [LARGE SCALE GENOMIC DNA]</scope>
</reference>
<evidence type="ECO:0000313" key="3">
    <source>
        <dbReference type="Proteomes" id="UP000026961"/>
    </source>
</evidence>
<feature type="compositionally biased region" description="Gly residues" evidence="1">
    <location>
        <begin position="175"/>
        <end position="188"/>
    </location>
</feature>
<proteinExistence type="predicted"/>
<feature type="region of interest" description="Disordered" evidence="1">
    <location>
        <begin position="42"/>
        <end position="61"/>
    </location>
</feature>
<dbReference type="HOGENOM" id="CLU_1311857_0_0_1"/>
<dbReference type="AlphaFoldDB" id="A0A0E0A2V7"/>